<feature type="domain" description="Prepilin type IV endopeptidase peptidase" evidence="7">
    <location>
        <begin position="7"/>
        <end position="95"/>
    </location>
</feature>
<accession>X0YFC2</accession>
<gene>
    <name evidence="8" type="ORF">S01H1_84951</name>
</gene>
<comment type="subcellular location">
    <subcellularLocation>
        <location evidence="1">Cell membrane</location>
        <topology evidence="1">Multi-pass membrane protein</topology>
    </subcellularLocation>
</comment>
<dbReference type="GO" id="GO:0004190">
    <property type="term" value="F:aspartic-type endopeptidase activity"/>
    <property type="evidence" value="ECO:0007669"/>
    <property type="project" value="InterPro"/>
</dbReference>
<organism evidence="8">
    <name type="scientific">marine sediment metagenome</name>
    <dbReference type="NCBI Taxonomy" id="412755"/>
    <lineage>
        <taxon>unclassified sequences</taxon>
        <taxon>metagenomes</taxon>
        <taxon>ecological metagenomes</taxon>
    </lineage>
</organism>
<reference evidence="8" key="1">
    <citation type="journal article" date="2014" name="Front. Microbiol.">
        <title>High frequency of phylogenetically diverse reductive dehalogenase-homologous genes in deep subseafloor sedimentary metagenomes.</title>
        <authorList>
            <person name="Kawai M."/>
            <person name="Futagami T."/>
            <person name="Toyoda A."/>
            <person name="Takaki Y."/>
            <person name="Nishi S."/>
            <person name="Hori S."/>
            <person name="Arai W."/>
            <person name="Tsubouchi T."/>
            <person name="Morono Y."/>
            <person name="Uchiyama I."/>
            <person name="Ito T."/>
            <person name="Fujiyama A."/>
            <person name="Inagaki F."/>
            <person name="Takami H."/>
        </authorList>
    </citation>
    <scope>NUCLEOTIDE SEQUENCE</scope>
    <source>
        <strain evidence="8">Expedition CK06-06</strain>
    </source>
</reference>
<dbReference type="AlphaFoldDB" id="X0YFC2"/>
<dbReference type="Pfam" id="PF01478">
    <property type="entry name" value="Peptidase_A24"/>
    <property type="match status" value="1"/>
</dbReference>
<sequence>EWMWFLLTSLCLLWAAIEDLKHRIVPDKVWLIQISLGLILFYRWFSEVNSYNRKLMAEINILTGISFFIITFLGGFLGGADSKAILAISISSPMAFGLEESDIPQFPAILHIL</sequence>
<feature type="non-terminal residue" evidence="8">
    <location>
        <position position="1"/>
    </location>
</feature>
<evidence type="ECO:0000256" key="5">
    <source>
        <dbReference type="ARBA" id="ARBA00023136"/>
    </source>
</evidence>
<dbReference type="PANTHER" id="PTHR36506:SF1">
    <property type="entry name" value="PREFLAGELLIN PEPTIDASE"/>
    <property type="match status" value="1"/>
</dbReference>
<evidence type="ECO:0000256" key="4">
    <source>
        <dbReference type="ARBA" id="ARBA00022989"/>
    </source>
</evidence>
<evidence type="ECO:0000256" key="2">
    <source>
        <dbReference type="ARBA" id="ARBA00022475"/>
    </source>
</evidence>
<evidence type="ECO:0000313" key="8">
    <source>
        <dbReference type="EMBL" id="GAG45937.1"/>
    </source>
</evidence>
<comment type="caution">
    <text evidence="8">The sequence shown here is derived from an EMBL/GenBank/DDBJ whole genome shotgun (WGS) entry which is preliminary data.</text>
</comment>
<name>X0YFC2_9ZZZZ</name>
<keyword evidence="3 6" id="KW-0812">Transmembrane</keyword>
<dbReference type="EMBL" id="BARS01058152">
    <property type="protein sequence ID" value="GAG45937.1"/>
    <property type="molecule type" value="Genomic_DNA"/>
</dbReference>
<feature type="transmembrane region" description="Helical" evidence="6">
    <location>
        <begin position="29"/>
        <end position="45"/>
    </location>
</feature>
<dbReference type="Gene3D" id="1.20.120.1220">
    <property type="match status" value="1"/>
</dbReference>
<protein>
    <recommendedName>
        <fullName evidence="7">Prepilin type IV endopeptidase peptidase domain-containing protein</fullName>
    </recommendedName>
</protein>
<dbReference type="GO" id="GO:0005886">
    <property type="term" value="C:plasma membrane"/>
    <property type="evidence" value="ECO:0007669"/>
    <property type="project" value="UniProtKB-SubCell"/>
</dbReference>
<evidence type="ECO:0000256" key="6">
    <source>
        <dbReference type="SAM" id="Phobius"/>
    </source>
</evidence>
<keyword evidence="4 6" id="KW-1133">Transmembrane helix</keyword>
<evidence type="ECO:0000256" key="1">
    <source>
        <dbReference type="ARBA" id="ARBA00004651"/>
    </source>
</evidence>
<keyword evidence="2" id="KW-1003">Cell membrane</keyword>
<evidence type="ECO:0000256" key="3">
    <source>
        <dbReference type="ARBA" id="ARBA00022692"/>
    </source>
</evidence>
<feature type="non-terminal residue" evidence="8">
    <location>
        <position position="113"/>
    </location>
</feature>
<proteinExistence type="predicted"/>
<dbReference type="PANTHER" id="PTHR36506">
    <property type="entry name" value="PREFLAGELLIN PEPTIDASE"/>
    <property type="match status" value="1"/>
</dbReference>
<evidence type="ECO:0000259" key="7">
    <source>
        <dbReference type="Pfam" id="PF01478"/>
    </source>
</evidence>
<keyword evidence="5 6" id="KW-0472">Membrane</keyword>
<dbReference type="InterPro" id="IPR000045">
    <property type="entry name" value="Prepilin_IV_endopep_pep"/>
</dbReference>
<dbReference type="InterPro" id="IPR052218">
    <property type="entry name" value="Preflagellin_Peptidase"/>
</dbReference>
<feature type="transmembrane region" description="Helical" evidence="6">
    <location>
        <begin position="57"/>
        <end position="77"/>
    </location>
</feature>